<dbReference type="InterPro" id="IPR010642">
    <property type="entry name" value="Invasion_prot_B"/>
</dbReference>
<proteinExistence type="predicted"/>
<dbReference type="RefSeq" id="WP_058123025.1">
    <property type="nucleotide sequence ID" value="NZ_CP107618.1"/>
</dbReference>
<dbReference type="Proteomes" id="UP000051298">
    <property type="component" value="Unassembled WGS sequence"/>
</dbReference>
<sequence length="175" mass="19094">MKSLMVWIYSVVALTVMAAPVWAQADVSNRVGANTDWSVFVQDNPTQCWVVSAPKDTVNTRDGRVVAARRGDIRLFVSYWPQSDKRAEVSFTGGYPFAELSRVEIEIGSEKFLLFTDGELAWADTPADDAKIVSAMKRGSEAVVSGVSSRGTKTRDTFSLLGFTASIEDAEARCG</sequence>
<protein>
    <recommendedName>
        <fullName evidence="4">Invasion protein B, involved in pathogenesis</fullName>
    </recommendedName>
</protein>
<dbReference type="STRING" id="266809.PM03_09730"/>
<gene>
    <name evidence="2" type="ORF">THS5294_01241</name>
</gene>
<dbReference type="eggNOG" id="COG5342">
    <property type="taxonomic scope" value="Bacteria"/>
</dbReference>
<evidence type="ECO:0008006" key="4">
    <source>
        <dbReference type="Google" id="ProtNLM"/>
    </source>
</evidence>
<accession>A0A0P1EXZ2</accession>
<feature type="signal peptide" evidence="1">
    <location>
        <begin position="1"/>
        <end position="18"/>
    </location>
</feature>
<evidence type="ECO:0000313" key="2">
    <source>
        <dbReference type="EMBL" id="CUH59952.1"/>
    </source>
</evidence>
<reference evidence="2 3" key="1">
    <citation type="submission" date="2015-09" db="EMBL/GenBank/DDBJ databases">
        <authorList>
            <consortium name="Swine Surveillance"/>
        </authorList>
    </citation>
    <scope>NUCLEOTIDE SEQUENCE [LARGE SCALE GENOMIC DNA]</scope>
    <source>
        <strain evidence="2 3">CECT 5294</strain>
    </source>
</reference>
<name>A0A0P1EXZ2_9RHOB</name>
<feature type="chain" id="PRO_5006062036" description="Invasion protein B, involved in pathogenesis" evidence="1">
    <location>
        <begin position="19"/>
        <end position="175"/>
    </location>
</feature>
<dbReference type="AlphaFoldDB" id="A0A0P1EXZ2"/>
<evidence type="ECO:0000256" key="1">
    <source>
        <dbReference type="SAM" id="SignalP"/>
    </source>
</evidence>
<dbReference type="EMBL" id="CYRX01000011">
    <property type="protein sequence ID" value="CUH59952.1"/>
    <property type="molecule type" value="Genomic_DNA"/>
</dbReference>
<dbReference type="Pfam" id="PF06776">
    <property type="entry name" value="IalB"/>
    <property type="match status" value="1"/>
</dbReference>
<evidence type="ECO:0000313" key="3">
    <source>
        <dbReference type="Proteomes" id="UP000051298"/>
    </source>
</evidence>
<organism evidence="2 3">
    <name type="scientific">Thalassobacter stenotrophicus</name>
    <dbReference type="NCBI Taxonomy" id="266809"/>
    <lineage>
        <taxon>Bacteria</taxon>
        <taxon>Pseudomonadati</taxon>
        <taxon>Pseudomonadota</taxon>
        <taxon>Alphaproteobacteria</taxon>
        <taxon>Rhodobacterales</taxon>
        <taxon>Roseobacteraceae</taxon>
        <taxon>Thalassobacter</taxon>
    </lineage>
</organism>
<keyword evidence="1" id="KW-0732">Signal</keyword>